<proteinExistence type="predicted"/>
<protein>
    <recommendedName>
        <fullName evidence="5">Molybdopterin oxidoreductase domain-containing protein</fullName>
    </recommendedName>
</protein>
<dbReference type="GO" id="GO:0051536">
    <property type="term" value="F:iron-sulfur cluster binding"/>
    <property type="evidence" value="ECO:0007669"/>
    <property type="project" value="InterPro"/>
</dbReference>
<dbReference type="SUPFAM" id="SSF53706">
    <property type="entry name" value="Formate dehydrogenase/DMSO reductase, domains 1-3"/>
    <property type="match status" value="1"/>
</dbReference>
<feature type="domain" description="Arsenite oxidase subunit AioA/Iodate reductase subunit IdrA 3Fe-4S cluster" evidence="2">
    <location>
        <begin position="4"/>
        <end position="48"/>
    </location>
</feature>
<name>A0A402ART9_9CHLR</name>
<evidence type="ECO:0000313" key="3">
    <source>
        <dbReference type="EMBL" id="GCE21815.1"/>
    </source>
</evidence>
<dbReference type="Pfam" id="PF00384">
    <property type="entry name" value="Molybdopterin"/>
    <property type="match status" value="1"/>
</dbReference>
<keyword evidence="4" id="KW-1185">Reference proteome</keyword>
<evidence type="ECO:0000259" key="1">
    <source>
        <dbReference type="Pfam" id="PF00384"/>
    </source>
</evidence>
<dbReference type="InterPro" id="IPR041632">
    <property type="entry name" value="AioA/IdrA_3Fe-4S"/>
</dbReference>
<reference evidence="4" key="1">
    <citation type="submission" date="2018-12" db="EMBL/GenBank/DDBJ databases">
        <title>Tengunoibacter tsumagoiensis gen. nov., sp. nov., Dictyobacter kobayashii sp. nov., D. alpinus sp. nov., and D. joshuensis sp. nov. and description of Dictyobacteraceae fam. nov. within the order Ktedonobacterales isolated from Tengu-no-mugimeshi.</title>
        <authorList>
            <person name="Wang C.M."/>
            <person name="Zheng Y."/>
            <person name="Sakai Y."/>
            <person name="Toyoda A."/>
            <person name="Minakuchi Y."/>
            <person name="Abe K."/>
            <person name="Yokota A."/>
            <person name="Yabe S."/>
        </authorList>
    </citation>
    <scope>NUCLEOTIDE SEQUENCE [LARGE SCALE GENOMIC DNA]</scope>
    <source>
        <strain evidence="4">Uno11</strain>
    </source>
</reference>
<feature type="domain" description="Molybdopterin oxidoreductase" evidence="1">
    <location>
        <begin position="51"/>
        <end position="111"/>
    </location>
</feature>
<organism evidence="3 4">
    <name type="scientific">Dictyobacter kobayashii</name>
    <dbReference type="NCBI Taxonomy" id="2014872"/>
    <lineage>
        <taxon>Bacteria</taxon>
        <taxon>Bacillati</taxon>
        <taxon>Chloroflexota</taxon>
        <taxon>Ktedonobacteria</taxon>
        <taxon>Ktedonobacterales</taxon>
        <taxon>Dictyobacteraceae</taxon>
        <taxon>Dictyobacter</taxon>
    </lineage>
</organism>
<dbReference type="Proteomes" id="UP000287188">
    <property type="component" value="Unassembled WGS sequence"/>
</dbReference>
<dbReference type="GO" id="GO:0016491">
    <property type="term" value="F:oxidoreductase activity"/>
    <property type="evidence" value="ECO:0007669"/>
    <property type="project" value="InterPro"/>
</dbReference>
<sequence length="139" mass="15718">MYNQTVMQDGRSYHIVIIPEQGYQVNQGNHSIRGGTNARGIWNPDGPTADRLTTPLLKVGGAQQPISWHAALTIASGVLQQTVAQHGPQGVAFRMYAYQWFENTYAITKLYFQHIHTPNAAFHNRASFGARRRRWKIRA</sequence>
<accession>A0A402ART9</accession>
<dbReference type="AlphaFoldDB" id="A0A402ART9"/>
<evidence type="ECO:0008006" key="5">
    <source>
        <dbReference type="Google" id="ProtNLM"/>
    </source>
</evidence>
<evidence type="ECO:0000259" key="2">
    <source>
        <dbReference type="Pfam" id="PF18465"/>
    </source>
</evidence>
<dbReference type="EMBL" id="BIFS01000001">
    <property type="protein sequence ID" value="GCE21815.1"/>
    <property type="molecule type" value="Genomic_DNA"/>
</dbReference>
<evidence type="ECO:0000313" key="4">
    <source>
        <dbReference type="Proteomes" id="UP000287188"/>
    </source>
</evidence>
<comment type="caution">
    <text evidence="3">The sequence shown here is derived from an EMBL/GenBank/DDBJ whole genome shotgun (WGS) entry which is preliminary data.</text>
</comment>
<dbReference type="Gene3D" id="3.40.50.740">
    <property type="match status" value="1"/>
</dbReference>
<dbReference type="Pfam" id="PF18465">
    <property type="entry name" value="Rieske_3"/>
    <property type="match status" value="1"/>
</dbReference>
<gene>
    <name evidence="3" type="ORF">KDK_56150</name>
</gene>
<dbReference type="InterPro" id="IPR006656">
    <property type="entry name" value="Mopterin_OxRdtase"/>
</dbReference>
<dbReference type="Gene3D" id="2.60.40.4210">
    <property type="match status" value="1"/>
</dbReference>